<dbReference type="Pfam" id="PF00106">
    <property type="entry name" value="adh_short"/>
    <property type="match status" value="1"/>
</dbReference>
<dbReference type="GO" id="GO:0016491">
    <property type="term" value="F:oxidoreductase activity"/>
    <property type="evidence" value="ECO:0007669"/>
    <property type="project" value="UniProtKB-KW"/>
</dbReference>
<evidence type="ECO:0000313" key="2">
    <source>
        <dbReference type="EMBL" id="CAG7716511.1"/>
    </source>
</evidence>
<reference evidence="2" key="1">
    <citation type="submission" date="2021-06" db="EMBL/GenBank/DDBJ databases">
        <authorList>
            <person name="Hodson N. C."/>
            <person name="Mongue J. A."/>
            <person name="Jaron S. K."/>
        </authorList>
    </citation>
    <scope>NUCLEOTIDE SEQUENCE</scope>
</reference>
<protein>
    <submittedName>
        <fullName evidence="2">Uncharacterized protein</fullName>
    </submittedName>
</protein>
<dbReference type="Proteomes" id="UP000708208">
    <property type="component" value="Unassembled WGS sequence"/>
</dbReference>
<organism evidence="2 3">
    <name type="scientific">Allacma fusca</name>
    <dbReference type="NCBI Taxonomy" id="39272"/>
    <lineage>
        <taxon>Eukaryota</taxon>
        <taxon>Metazoa</taxon>
        <taxon>Ecdysozoa</taxon>
        <taxon>Arthropoda</taxon>
        <taxon>Hexapoda</taxon>
        <taxon>Collembola</taxon>
        <taxon>Symphypleona</taxon>
        <taxon>Sminthuridae</taxon>
        <taxon>Allacma</taxon>
    </lineage>
</organism>
<dbReference type="AlphaFoldDB" id="A0A8J2J9S3"/>
<dbReference type="OrthoDB" id="191139at2759"/>
<dbReference type="PANTHER" id="PTHR43157:SF31">
    <property type="entry name" value="PHOSPHATIDYLINOSITOL-GLYCAN BIOSYNTHESIS CLASS F PROTEIN"/>
    <property type="match status" value="1"/>
</dbReference>
<dbReference type="PANTHER" id="PTHR43157">
    <property type="entry name" value="PHOSPHATIDYLINOSITOL-GLYCAN BIOSYNTHESIS CLASS F PROTEIN-RELATED"/>
    <property type="match status" value="1"/>
</dbReference>
<sequence>MCNSVFSYVIRKPLQGLRNLVSKRAFEEENVQGKIAIVTGANKGIGKEVTYELANRGVTVIMACRNLEAVKESIVEIRNKTFLGTLIPMQLDLASLESVHNFVTAFKARFNHVDILINNAGVMIPDKQTIKTREGFEINVGTNFLGHFLLTNLLMELLRKSDFARVVHVSSLSMKYANLNYEKPLEINIKRKSIYPLGYCNSKFALALFNLELAKRTSNLNVRTYCLCPGCVYTDISDFITADWIGVLQRIKFLQKYLLLSPSQASQSIIYCATAKECARQSGELYRRCKLWGDSVYPDDLFVPGDLPDLNDEDAKKLWKASEKLTKIDTDSLYL</sequence>
<proteinExistence type="predicted"/>
<keyword evidence="3" id="KW-1185">Reference proteome</keyword>
<evidence type="ECO:0000256" key="1">
    <source>
        <dbReference type="ARBA" id="ARBA00023002"/>
    </source>
</evidence>
<gene>
    <name evidence="2" type="ORF">AFUS01_LOCUS6015</name>
</gene>
<comment type="caution">
    <text evidence="2">The sequence shown here is derived from an EMBL/GenBank/DDBJ whole genome shotgun (WGS) entry which is preliminary data.</text>
</comment>
<keyword evidence="1" id="KW-0560">Oxidoreductase</keyword>
<name>A0A8J2J9S3_9HEXA</name>
<evidence type="ECO:0000313" key="3">
    <source>
        <dbReference type="Proteomes" id="UP000708208"/>
    </source>
</evidence>
<dbReference type="InterPro" id="IPR002347">
    <property type="entry name" value="SDR_fam"/>
</dbReference>
<dbReference type="EMBL" id="CAJVCH010039094">
    <property type="protein sequence ID" value="CAG7716511.1"/>
    <property type="molecule type" value="Genomic_DNA"/>
</dbReference>
<accession>A0A8J2J9S3</accession>